<dbReference type="InterPro" id="IPR011032">
    <property type="entry name" value="GroES-like_sf"/>
</dbReference>
<dbReference type="GO" id="GO:0044183">
    <property type="term" value="F:protein folding chaperone"/>
    <property type="evidence" value="ECO:0007669"/>
    <property type="project" value="InterPro"/>
</dbReference>
<evidence type="ECO:0000256" key="1">
    <source>
        <dbReference type="ARBA" id="ARBA00023186"/>
    </source>
</evidence>
<keyword evidence="1" id="KW-0143">Chaperone</keyword>
<dbReference type="SUPFAM" id="SSF50129">
    <property type="entry name" value="GroES-like"/>
    <property type="match status" value="1"/>
</dbReference>
<protein>
    <submittedName>
        <fullName evidence="2">Co-chaperonin GroES</fullName>
    </submittedName>
</protein>
<dbReference type="InterPro" id="IPR020818">
    <property type="entry name" value="Chaperonin_GroES"/>
</dbReference>
<name>A0A221S2P5_9VIRU</name>
<organism evidence="2">
    <name type="scientific">uncultured virus</name>
    <dbReference type="NCBI Taxonomy" id="340016"/>
    <lineage>
        <taxon>Viruses</taxon>
        <taxon>environmental samples</taxon>
    </lineage>
</organism>
<reference evidence="2" key="1">
    <citation type="submission" date="2016-03" db="EMBL/GenBank/DDBJ databases">
        <title>Novel chaperonins are prevalent in the virioplankton and link to viral biology and ecology.</title>
        <authorList>
            <person name="Marine R.L."/>
            <person name="Nasko D.J."/>
            <person name="Polson S.W."/>
            <person name="Wommack K.E."/>
        </authorList>
    </citation>
    <scope>NUCLEOTIDE SEQUENCE</scope>
</reference>
<dbReference type="EMBL" id="KU970600">
    <property type="protein sequence ID" value="ASN63194.1"/>
    <property type="molecule type" value="Genomic_DNA"/>
</dbReference>
<dbReference type="Pfam" id="PF00166">
    <property type="entry name" value="Cpn10"/>
    <property type="match status" value="1"/>
</dbReference>
<accession>A0A221S2P5</accession>
<dbReference type="SMART" id="SM00883">
    <property type="entry name" value="Cpn10"/>
    <property type="match status" value="1"/>
</dbReference>
<dbReference type="Gene3D" id="2.30.33.40">
    <property type="entry name" value="GroES chaperonin"/>
    <property type="match status" value="1"/>
</dbReference>
<evidence type="ECO:0000313" key="2">
    <source>
        <dbReference type="EMBL" id="ASN63194.1"/>
    </source>
</evidence>
<proteinExistence type="predicted"/>
<gene>
    <name evidence="2" type="primary">groES</name>
</gene>
<sequence length="86" mass="9659">MKAIGRNLIIEKIKEGTTKTKGGLLLGEKHKDDIRYTKATILAVGDEIKGLNKNDTIYFDRHAGHKIEVEDNTYHVIKSQDVVVVL</sequence>
<dbReference type="GO" id="GO:0005524">
    <property type="term" value="F:ATP binding"/>
    <property type="evidence" value="ECO:0007669"/>
    <property type="project" value="InterPro"/>
</dbReference>
<dbReference type="CDD" id="cd00320">
    <property type="entry name" value="cpn10"/>
    <property type="match status" value="1"/>
</dbReference>
<dbReference type="InterPro" id="IPR037124">
    <property type="entry name" value="Chaperonin_GroES_sf"/>
</dbReference>